<evidence type="ECO:0000256" key="7">
    <source>
        <dbReference type="ARBA" id="ARBA00022679"/>
    </source>
</evidence>
<evidence type="ECO:0000259" key="15">
    <source>
        <dbReference type="PROSITE" id="PS51099"/>
    </source>
</evidence>
<feature type="transmembrane region" description="Helical" evidence="13">
    <location>
        <begin position="473"/>
        <end position="492"/>
    </location>
</feature>
<dbReference type="PROSITE" id="PS51099">
    <property type="entry name" value="PTS_EIIB_TYPE_2"/>
    <property type="match status" value="1"/>
</dbReference>
<dbReference type="Gene3D" id="3.40.50.2300">
    <property type="match status" value="1"/>
</dbReference>
<feature type="transmembrane region" description="Helical" evidence="13">
    <location>
        <begin position="527"/>
        <end position="545"/>
    </location>
</feature>
<keyword evidence="5" id="KW-0597">Phosphoprotein</keyword>
<evidence type="ECO:0000256" key="4">
    <source>
        <dbReference type="ARBA" id="ARBA00022475"/>
    </source>
</evidence>
<dbReference type="PANTHER" id="PTHR30505:SF28">
    <property type="entry name" value="PTS SYSTEM 2-O-ALPHA-MANNOSYL-D-GLYCERATE-SPECIFIC EIIABC COMPONENT"/>
    <property type="match status" value="1"/>
</dbReference>
<proteinExistence type="predicted"/>
<dbReference type="InterPro" id="IPR004715">
    <property type="entry name" value="PTS_IIA_fruc"/>
</dbReference>
<dbReference type="InterPro" id="IPR003352">
    <property type="entry name" value="PTS_EIIC"/>
</dbReference>
<dbReference type="GO" id="GO:0005351">
    <property type="term" value="F:carbohydrate:proton symporter activity"/>
    <property type="evidence" value="ECO:0007669"/>
    <property type="project" value="InterPro"/>
</dbReference>
<evidence type="ECO:0000256" key="10">
    <source>
        <dbReference type="ARBA" id="ARBA00022989"/>
    </source>
</evidence>
<feature type="compositionally biased region" description="Low complexity" evidence="12">
    <location>
        <begin position="163"/>
        <end position="173"/>
    </location>
</feature>
<dbReference type="RefSeq" id="WP_091616656.1">
    <property type="nucleotide sequence ID" value="NZ_FNNC01000007.1"/>
</dbReference>
<dbReference type="PROSITE" id="PS51094">
    <property type="entry name" value="PTS_EIIA_TYPE_2"/>
    <property type="match status" value="1"/>
</dbReference>
<sequence length="670" mass="70261">MKITDLLKRDTVLLSLSSTDKAGVIDELVNKLDTAGRLNDRQAFKEAIEKRESESSTGIGEGIAIPHAKTSAVDTPAIAFGRSQDGADYESLDGQPAHLFFMIAATEGANEAHLTTLSRLSTLLMDENFRQDLLNAESEDEIMAAVDAKERDKLGSDEEEAEASSAQAAGGDSTTPRILAVTGCPTGIAHTYMAADALKDKAKELGVSIKVETNGSGGVKNRLTSEEIANAEAIIVASDTKIEMERFDGKPLLSTKVTDGIRKPEQLINQAVNGEFSKYRGSGRSSSSDEESASAGGGGGAKAVGNAIYRHLMNGVSNMLPFVIGGGILIALSFFWGINSADPESDQFNGFAQALNAIGGQYAFGLFVAVLAGFIGMSIADRPGFMPAMVGGFMATQGIPGSEDATAGFLGGIIAGFLGGYVALGVKKALSGLPQVLDGIKTILFYPVINILITGLLMYYVFITPIAFLNTGLQNWITGLGTSNLVLLGILLGGMMAIDMGGPFNKAAFTVGVALIGQGIYAPHAAVMAGGMVPPLGIALAVTFFKNRFPKEQRSAGYTNYALGSFFITEGAIPFAASDPLRVIPSIVTGSAVAGGLAMLFNVELLAPHGGFLVFFLNAVQGGGVFLYFLAILIGSLVTMIMLAILKKPLEQPKNEVQDYKDSKEKKEAS</sequence>
<dbReference type="Pfam" id="PF02378">
    <property type="entry name" value="PTS_EIIC"/>
    <property type="match status" value="1"/>
</dbReference>
<gene>
    <name evidence="17" type="ORF">SAMN05421781_2939</name>
</gene>
<evidence type="ECO:0000259" key="14">
    <source>
        <dbReference type="PROSITE" id="PS51094"/>
    </source>
</evidence>
<dbReference type="GO" id="GO:0090563">
    <property type="term" value="F:protein-phosphocysteine-sugar phosphotransferase activity"/>
    <property type="evidence" value="ECO:0007669"/>
    <property type="project" value="TreeGrafter"/>
</dbReference>
<dbReference type="PROSITE" id="PS00372">
    <property type="entry name" value="PTS_EIIA_TYPE_2_HIS"/>
    <property type="match status" value="1"/>
</dbReference>
<reference evidence="17 18" key="1">
    <citation type="submission" date="2016-10" db="EMBL/GenBank/DDBJ databases">
        <authorList>
            <person name="de Groot N.N."/>
        </authorList>
    </citation>
    <scope>NUCLEOTIDE SEQUENCE [LARGE SCALE GENOMIC DNA]</scope>
    <source>
        <strain evidence="17 18">DSM 23126</strain>
    </source>
</reference>
<dbReference type="InterPro" id="IPR003501">
    <property type="entry name" value="PTS_EIIB_2/3"/>
</dbReference>
<feature type="transmembrane region" description="Helical" evidence="13">
    <location>
        <begin position="625"/>
        <end position="646"/>
    </location>
</feature>
<feature type="transmembrane region" description="Helical" evidence="13">
    <location>
        <begin position="319"/>
        <end position="338"/>
    </location>
</feature>
<feature type="region of interest" description="Disordered" evidence="12">
    <location>
        <begin position="151"/>
        <end position="177"/>
    </location>
</feature>
<feature type="region of interest" description="Disordered" evidence="12">
    <location>
        <begin position="278"/>
        <end position="298"/>
    </location>
</feature>
<dbReference type="GO" id="GO:0009401">
    <property type="term" value="P:phosphoenolpyruvate-dependent sugar phosphotransferase system"/>
    <property type="evidence" value="ECO:0007669"/>
    <property type="project" value="UniProtKB-KW"/>
</dbReference>
<comment type="subcellular location">
    <subcellularLocation>
        <location evidence="1">Cell inner membrane</location>
        <topology evidence="1">Multi-pass membrane protein</topology>
    </subcellularLocation>
    <subcellularLocation>
        <location evidence="2">Cytoplasm</location>
    </subcellularLocation>
</comment>
<evidence type="ECO:0000256" key="2">
    <source>
        <dbReference type="ARBA" id="ARBA00004496"/>
    </source>
</evidence>
<dbReference type="InterPro" id="IPR036095">
    <property type="entry name" value="PTS_EIIB-like_sf"/>
</dbReference>
<dbReference type="GO" id="GO:0005886">
    <property type="term" value="C:plasma membrane"/>
    <property type="evidence" value="ECO:0007669"/>
    <property type="project" value="UniProtKB-SubCell"/>
</dbReference>
<feature type="transmembrane region" description="Helical" evidence="13">
    <location>
        <begin position="358"/>
        <end position="377"/>
    </location>
</feature>
<dbReference type="PANTHER" id="PTHR30505">
    <property type="entry name" value="FRUCTOSE-LIKE PERMEASE"/>
    <property type="match status" value="1"/>
</dbReference>
<accession>A0A1H2XVV1</accession>
<dbReference type="InterPro" id="IPR013014">
    <property type="entry name" value="PTS_EIIC_2"/>
</dbReference>
<evidence type="ECO:0000256" key="12">
    <source>
        <dbReference type="SAM" id="MobiDB-lite"/>
    </source>
</evidence>
<evidence type="ECO:0000256" key="6">
    <source>
        <dbReference type="ARBA" id="ARBA00022597"/>
    </source>
</evidence>
<evidence type="ECO:0000313" key="18">
    <source>
        <dbReference type="Proteomes" id="UP000199488"/>
    </source>
</evidence>
<evidence type="ECO:0000256" key="13">
    <source>
        <dbReference type="SAM" id="Phobius"/>
    </source>
</evidence>
<dbReference type="InterPro" id="IPR016152">
    <property type="entry name" value="PTrfase/Anion_transptr"/>
</dbReference>
<evidence type="ECO:0000256" key="1">
    <source>
        <dbReference type="ARBA" id="ARBA00004429"/>
    </source>
</evidence>
<dbReference type="FunFam" id="3.40.50.2300:FF:000014">
    <property type="entry name" value="PTS system fructose-like transporter subunit IIB"/>
    <property type="match status" value="1"/>
</dbReference>
<dbReference type="AlphaFoldDB" id="A0A1H2XVV1"/>
<keyword evidence="7" id="KW-0808">Transferase</keyword>
<keyword evidence="4" id="KW-1003">Cell membrane</keyword>
<organism evidence="17 18">
    <name type="scientific">Marinococcus luteus</name>
    <dbReference type="NCBI Taxonomy" id="1122204"/>
    <lineage>
        <taxon>Bacteria</taxon>
        <taxon>Bacillati</taxon>
        <taxon>Bacillota</taxon>
        <taxon>Bacilli</taxon>
        <taxon>Bacillales</taxon>
        <taxon>Bacillaceae</taxon>
        <taxon>Marinococcus</taxon>
    </lineage>
</organism>
<dbReference type="Pfam" id="PF00359">
    <property type="entry name" value="PTS_EIIA_2"/>
    <property type="match status" value="1"/>
</dbReference>
<feature type="domain" description="PTS EIIC type-2" evidence="16">
    <location>
        <begin position="308"/>
        <end position="654"/>
    </location>
</feature>
<dbReference type="NCBIfam" id="TIGR00848">
    <property type="entry name" value="fruA"/>
    <property type="match status" value="1"/>
</dbReference>
<dbReference type="InterPro" id="IPR013011">
    <property type="entry name" value="PTS_EIIB_2"/>
</dbReference>
<keyword evidence="9 13" id="KW-0812">Transmembrane</keyword>
<dbReference type="GO" id="GO:0022877">
    <property type="term" value="F:protein-N(PI)-phosphohistidine-fructose phosphotransferase system transporter activity"/>
    <property type="evidence" value="ECO:0007669"/>
    <property type="project" value="InterPro"/>
</dbReference>
<dbReference type="OrthoDB" id="9782569at2"/>
<keyword evidence="18" id="KW-1185">Reference proteome</keyword>
<keyword evidence="3" id="KW-0813">Transport</keyword>
<feature type="domain" description="PTS EIIA type-2" evidence="14">
    <location>
        <begin position="5"/>
        <end position="149"/>
    </location>
</feature>
<keyword evidence="6" id="KW-0762">Sugar transport</keyword>
<dbReference type="Pfam" id="PF02302">
    <property type="entry name" value="PTS_IIB"/>
    <property type="match status" value="1"/>
</dbReference>
<dbReference type="InterPro" id="IPR002178">
    <property type="entry name" value="PTS_EIIA_type-2_dom"/>
</dbReference>
<evidence type="ECO:0000256" key="9">
    <source>
        <dbReference type="ARBA" id="ARBA00022692"/>
    </source>
</evidence>
<evidence type="ECO:0000256" key="3">
    <source>
        <dbReference type="ARBA" id="ARBA00022448"/>
    </source>
</evidence>
<feature type="transmembrane region" description="Helical" evidence="13">
    <location>
        <begin position="444"/>
        <end position="467"/>
    </location>
</feature>
<keyword evidence="10 13" id="KW-1133">Transmembrane helix</keyword>
<protein>
    <submittedName>
        <fullName evidence="17">PTS system D-fructose-specific IIA component (F1P-forming), Frc family /PTS system D-fructose-specific IIB component (F1P-forming), Frc family /PTS system D-fructose-specific IIC component (F1P-for...</fullName>
    </submittedName>
</protein>
<dbReference type="InterPro" id="IPR050864">
    <property type="entry name" value="Bacterial_PTS_Sugar_Transport"/>
</dbReference>
<dbReference type="FunFam" id="3.40.930.10:FF:000009">
    <property type="entry name" value="PTS system, fructose specific IIABC component"/>
    <property type="match status" value="1"/>
</dbReference>
<dbReference type="NCBIfam" id="TIGR00829">
    <property type="entry name" value="FRU"/>
    <property type="match status" value="1"/>
</dbReference>
<feature type="transmembrane region" description="Helical" evidence="13">
    <location>
        <begin position="406"/>
        <end position="424"/>
    </location>
</feature>
<dbReference type="SUPFAM" id="SSF55804">
    <property type="entry name" value="Phoshotransferase/anion transport protein"/>
    <property type="match status" value="1"/>
</dbReference>
<dbReference type="InterPro" id="IPR003353">
    <property type="entry name" value="PTS_IIB_fruc"/>
</dbReference>
<name>A0A1H2XVV1_9BACI</name>
<evidence type="ECO:0000256" key="11">
    <source>
        <dbReference type="ARBA" id="ARBA00023136"/>
    </source>
</evidence>
<keyword evidence="11 13" id="KW-0472">Membrane</keyword>
<dbReference type="CDD" id="cd00211">
    <property type="entry name" value="PTS_IIA_fru"/>
    <property type="match status" value="1"/>
</dbReference>
<dbReference type="PROSITE" id="PS51104">
    <property type="entry name" value="PTS_EIIC_TYPE_2"/>
    <property type="match status" value="1"/>
</dbReference>
<dbReference type="EMBL" id="FNNC01000007">
    <property type="protein sequence ID" value="SDW96930.1"/>
    <property type="molecule type" value="Genomic_DNA"/>
</dbReference>
<dbReference type="Gene3D" id="3.40.930.10">
    <property type="entry name" value="Mannitol-specific EII, Chain A"/>
    <property type="match status" value="1"/>
</dbReference>
<dbReference type="InterPro" id="IPR006327">
    <property type="entry name" value="PTS_IIC_fruc"/>
</dbReference>
<keyword evidence="8" id="KW-0598">Phosphotransferase system</keyword>
<dbReference type="CDD" id="cd05569">
    <property type="entry name" value="PTS_IIB_fructose"/>
    <property type="match status" value="1"/>
</dbReference>
<dbReference type="NCBIfam" id="TIGR01427">
    <property type="entry name" value="PTS_IIC_fructo"/>
    <property type="match status" value="1"/>
</dbReference>
<dbReference type="Proteomes" id="UP000199488">
    <property type="component" value="Unassembled WGS sequence"/>
</dbReference>
<evidence type="ECO:0000259" key="16">
    <source>
        <dbReference type="PROSITE" id="PS51104"/>
    </source>
</evidence>
<dbReference type="SUPFAM" id="SSF52794">
    <property type="entry name" value="PTS system IIB component-like"/>
    <property type="match status" value="1"/>
</dbReference>
<evidence type="ECO:0000313" key="17">
    <source>
        <dbReference type="EMBL" id="SDW96930.1"/>
    </source>
</evidence>
<feature type="domain" description="PTS EIIB type-2" evidence="15">
    <location>
        <begin position="176"/>
        <end position="273"/>
    </location>
</feature>
<evidence type="ECO:0000256" key="8">
    <source>
        <dbReference type="ARBA" id="ARBA00022683"/>
    </source>
</evidence>
<evidence type="ECO:0000256" key="5">
    <source>
        <dbReference type="ARBA" id="ARBA00022553"/>
    </source>
</evidence>
<dbReference type="STRING" id="1122204.SAMN05421781_2939"/>
<dbReference type="GO" id="GO:0005737">
    <property type="term" value="C:cytoplasm"/>
    <property type="evidence" value="ECO:0007669"/>
    <property type="project" value="UniProtKB-SubCell"/>
</dbReference>